<evidence type="ECO:0000313" key="2">
    <source>
        <dbReference type="Proteomes" id="UP000094385"/>
    </source>
</evidence>
<proteinExistence type="predicted"/>
<sequence>MTFRACTPTIYIGRMQLSLQQQGTRNVTNEIQYVPWSRLRLNFRGESGTFVSQHDGKLFSWR</sequence>
<dbReference type="EMBL" id="KV454289">
    <property type="protein sequence ID" value="ODQ76857.1"/>
    <property type="molecule type" value="Genomic_DNA"/>
</dbReference>
<name>A0A1E3QIP2_LIPST</name>
<reference evidence="1 2" key="1">
    <citation type="journal article" date="2016" name="Proc. Natl. Acad. Sci. U.S.A.">
        <title>Comparative genomics of biotechnologically important yeasts.</title>
        <authorList>
            <person name="Riley R."/>
            <person name="Haridas S."/>
            <person name="Wolfe K.H."/>
            <person name="Lopes M.R."/>
            <person name="Hittinger C.T."/>
            <person name="Goeker M."/>
            <person name="Salamov A.A."/>
            <person name="Wisecaver J.H."/>
            <person name="Long T.M."/>
            <person name="Calvey C.H."/>
            <person name="Aerts A.L."/>
            <person name="Barry K.W."/>
            <person name="Choi C."/>
            <person name="Clum A."/>
            <person name="Coughlan A.Y."/>
            <person name="Deshpande S."/>
            <person name="Douglass A.P."/>
            <person name="Hanson S.J."/>
            <person name="Klenk H.-P."/>
            <person name="LaButti K.M."/>
            <person name="Lapidus A."/>
            <person name="Lindquist E.A."/>
            <person name="Lipzen A.M."/>
            <person name="Meier-Kolthoff J.P."/>
            <person name="Ohm R.A."/>
            <person name="Otillar R.P."/>
            <person name="Pangilinan J.L."/>
            <person name="Peng Y."/>
            <person name="Rokas A."/>
            <person name="Rosa C.A."/>
            <person name="Scheuner C."/>
            <person name="Sibirny A.A."/>
            <person name="Slot J.C."/>
            <person name="Stielow J.B."/>
            <person name="Sun H."/>
            <person name="Kurtzman C.P."/>
            <person name="Blackwell M."/>
            <person name="Grigoriev I.V."/>
            <person name="Jeffries T.W."/>
        </authorList>
    </citation>
    <scope>NUCLEOTIDE SEQUENCE [LARGE SCALE GENOMIC DNA]</scope>
    <source>
        <strain evidence="1 2">NRRL Y-11557</strain>
    </source>
</reference>
<protein>
    <submittedName>
        <fullName evidence="1">Uncharacterized protein</fullName>
    </submittedName>
</protein>
<gene>
    <name evidence="1" type="ORF">LIPSTDRAFT_102099</name>
</gene>
<evidence type="ECO:0000313" key="1">
    <source>
        <dbReference type="EMBL" id="ODQ76857.1"/>
    </source>
</evidence>
<dbReference type="Proteomes" id="UP000094385">
    <property type="component" value="Unassembled WGS sequence"/>
</dbReference>
<accession>A0A1E3QIP2</accession>
<organism evidence="1 2">
    <name type="scientific">Lipomyces starkeyi NRRL Y-11557</name>
    <dbReference type="NCBI Taxonomy" id="675824"/>
    <lineage>
        <taxon>Eukaryota</taxon>
        <taxon>Fungi</taxon>
        <taxon>Dikarya</taxon>
        <taxon>Ascomycota</taxon>
        <taxon>Saccharomycotina</taxon>
        <taxon>Lipomycetes</taxon>
        <taxon>Lipomycetales</taxon>
        <taxon>Lipomycetaceae</taxon>
        <taxon>Lipomyces</taxon>
    </lineage>
</organism>
<keyword evidence="2" id="KW-1185">Reference proteome</keyword>
<dbReference type="AlphaFoldDB" id="A0A1E3QIP2"/>